<dbReference type="AlphaFoldDB" id="A0A7R9KC97"/>
<organism evidence="1">
    <name type="scientific">Medioppia subpectinata</name>
    <dbReference type="NCBI Taxonomy" id="1979941"/>
    <lineage>
        <taxon>Eukaryota</taxon>
        <taxon>Metazoa</taxon>
        <taxon>Ecdysozoa</taxon>
        <taxon>Arthropoda</taxon>
        <taxon>Chelicerata</taxon>
        <taxon>Arachnida</taxon>
        <taxon>Acari</taxon>
        <taxon>Acariformes</taxon>
        <taxon>Sarcoptiformes</taxon>
        <taxon>Oribatida</taxon>
        <taxon>Brachypylina</taxon>
        <taxon>Oppioidea</taxon>
        <taxon>Oppiidae</taxon>
        <taxon>Medioppia</taxon>
    </lineage>
</organism>
<dbReference type="Proteomes" id="UP000759131">
    <property type="component" value="Unassembled WGS sequence"/>
</dbReference>
<evidence type="ECO:0000313" key="2">
    <source>
        <dbReference type="Proteomes" id="UP000759131"/>
    </source>
</evidence>
<keyword evidence="2" id="KW-1185">Reference proteome</keyword>
<evidence type="ECO:0000313" key="1">
    <source>
        <dbReference type="EMBL" id="CAD7620317.1"/>
    </source>
</evidence>
<dbReference type="EMBL" id="CAJPIZ010000200">
    <property type="protein sequence ID" value="CAG2100747.1"/>
    <property type="molecule type" value="Genomic_DNA"/>
</dbReference>
<gene>
    <name evidence="1" type="ORF">OSB1V03_LOCUS807</name>
</gene>
<dbReference type="EMBL" id="OC854775">
    <property type="protein sequence ID" value="CAD7620317.1"/>
    <property type="molecule type" value="Genomic_DNA"/>
</dbReference>
<sequence>MEVSTLLSNSSSLYLNPIDLTCDNWTEVVRHRTSVQGFTVARKENNVIKRVNALNLKEFMFIKSNICCEITIGWSDINNHLFLSTSDSAISHKCLNLDSGGMASNVFFLAMRTQLWTRYPWRKNTPEMSLTPKPIALLPIFLSAISTSLIDGIDPLVDCLAILSGQIFGIRTRQVSVFNANHRFLCHLLPFESVLSLVKYPFITISQPFISLSPLPSRLRAGRVETTSRRRSPVGPVLKANSHSLYSCDSSYDTYVPKQSTRLYGPHIAKGQTYSSPYAQKARQPFRHIDGTDSDVDYKSVFSRGFDLSFYQDFYSTIATFSFRWLSIPHISSFFSEIFDFKSIESLLLLIVICFADIEFGNFLMASLVSFIISEVMIVWLTTGGSTLVGSEDLSNAFSFVSLDVFSNIIDPSTVNDVSMLSVKTLGKLPDFSNLGLSMDSLREFGSLLPEVVLSAILGVLDLLSPASELDITFASLLSLLALFLSILLISSDTSETVDNSPDIFLRTIKSPPLTSSITSSLSSLCSSDSTRFRQTNYKKAVLTSQQLSTYRWISPEQELHRRRLRSQSPRYYVQCCYVSIPLTLEIPFVPSELLALFSTLGGELNRLPDEAVSKDVCPEALSLSI</sequence>
<proteinExistence type="predicted"/>
<protein>
    <submittedName>
        <fullName evidence="1">Uncharacterized protein</fullName>
    </submittedName>
</protein>
<accession>A0A7R9KC97</accession>
<name>A0A7R9KC97_9ACAR</name>
<reference evidence="1" key="1">
    <citation type="submission" date="2020-11" db="EMBL/GenBank/DDBJ databases">
        <authorList>
            <person name="Tran Van P."/>
        </authorList>
    </citation>
    <scope>NUCLEOTIDE SEQUENCE</scope>
</reference>